<keyword evidence="4" id="KW-0597">Phosphoprotein</keyword>
<evidence type="ECO:0000256" key="7">
    <source>
        <dbReference type="ARBA" id="ARBA00023136"/>
    </source>
</evidence>
<dbReference type="FunFam" id="2.60.40.2660:FF:000002">
    <property type="entry name" value="Ankyrin-1 isoform B"/>
    <property type="match status" value="1"/>
</dbReference>
<feature type="repeat" description="ANK" evidence="9">
    <location>
        <begin position="314"/>
        <end position="346"/>
    </location>
</feature>
<dbReference type="Gene3D" id="1.25.40.20">
    <property type="entry name" value="Ankyrin repeat-containing domain"/>
    <property type="match status" value="4"/>
</dbReference>
<keyword evidence="7" id="KW-0472">Membrane</keyword>
<dbReference type="Pfam" id="PF12796">
    <property type="entry name" value="Ank_2"/>
    <property type="match status" value="4"/>
</dbReference>
<reference evidence="12" key="3">
    <citation type="submission" date="2025-09" db="UniProtKB">
        <authorList>
            <consortium name="Ensembl"/>
        </authorList>
    </citation>
    <scope>IDENTIFICATION</scope>
</reference>
<reference evidence="12" key="1">
    <citation type="submission" date="2021-04" db="EMBL/GenBank/DDBJ databases">
        <authorList>
            <consortium name="Wellcome Sanger Institute Data Sharing"/>
        </authorList>
    </citation>
    <scope>NUCLEOTIDE SEQUENCE [LARGE SCALE GENOMIC DNA]</scope>
</reference>
<dbReference type="InterPro" id="IPR051165">
    <property type="entry name" value="Multifunctional_ANK_Repeat"/>
</dbReference>
<evidence type="ECO:0000256" key="4">
    <source>
        <dbReference type="ARBA" id="ARBA00022553"/>
    </source>
</evidence>
<organism evidence="12 13">
    <name type="scientific">Sparus aurata</name>
    <name type="common">Gilthead sea bream</name>
    <dbReference type="NCBI Taxonomy" id="8175"/>
    <lineage>
        <taxon>Eukaryota</taxon>
        <taxon>Metazoa</taxon>
        <taxon>Chordata</taxon>
        <taxon>Craniata</taxon>
        <taxon>Vertebrata</taxon>
        <taxon>Euteleostomi</taxon>
        <taxon>Actinopterygii</taxon>
        <taxon>Neopterygii</taxon>
        <taxon>Teleostei</taxon>
        <taxon>Neoteleostei</taxon>
        <taxon>Acanthomorphata</taxon>
        <taxon>Eupercaria</taxon>
        <taxon>Spariformes</taxon>
        <taxon>Sparidae</taxon>
        <taxon>Sparus</taxon>
    </lineage>
</organism>
<comment type="subcellular location">
    <subcellularLocation>
        <location evidence="1">Cytoplasm</location>
        <location evidence="1">Cytoskeleton</location>
    </subcellularLocation>
    <subcellularLocation>
        <location evidence="2">Membrane</location>
    </subcellularLocation>
</comment>
<accession>A0A671X709</accession>
<dbReference type="InterPro" id="IPR040745">
    <property type="entry name" value="Ankyrin_UPA"/>
</dbReference>
<evidence type="ECO:0000256" key="1">
    <source>
        <dbReference type="ARBA" id="ARBA00004245"/>
    </source>
</evidence>
<dbReference type="FunFam" id="2.60.220.30:FF:000001">
    <property type="entry name" value="Ankyrin-3 isoform 2"/>
    <property type="match status" value="1"/>
</dbReference>
<dbReference type="InterPro" id="IPR002110">
    <property type="entry name" value="Ankyrin_rpt"/>
</dbReference>
<feature type="repeat" description="ANK" evidence="9">
    <location>
        <begin position="518"/>
        <end position="550"/>
    </location>
</feature>
<evidence type="ECO:0000256" key="3">
    <source>
        <dbReference type="ARBA" id="ARBA00022490"/>
    </source>
</evidence>
<keyword evidence="13" id="KW-1185">Reference proteome</keyword>
<feature type="repeat" description="ANK" evidence="9">
    <location>
        <begin position="59"/>
        <end position="91"/>
    </location>
</feature>
<dbReference type="PROSITE" id="PS50297">
    <property type="entry name" value="ANK_REP_REGION"/>
    <property type="match status" value="15"/>
</dbReference>
<evidence type="ECO:0000256" key="8">
    <source>
        <dbReference type="ARBA" id="ARBA00023212"/>
    </source>
</evidence>
<keyword evidence="5" id="KW-0677">Repeat</keyword>
<dbReference type="InterPro" id="IPR000488">
    <property type="entry name" value="Death_dom"/>
</dbReference>
<reference evidence="12" key="2">
    <citation type="submission" date="2025-08" db="UniProtKB">
        <authorList>
            <consortium name="Ensembl"/>
        </authorList>
    </citation>
    <scope>IDENTIFICATION</scope>
</reference>
<dbReference type="InterPro" id="IPR036770">
    <property type="entry name" value="Ankyrin_rpt-contain_sf"/>
</dbReference>
<dbReference type="PROSITE" id="PS50088">
    <property type="entry name" value="ANK_REPEAT"/>
    <property type="match status" value="15"/>
</dbReference>
<dbReference type="Pfam" id="PF13637">
    <property type="entry name" value="Ank_4"/>
    <property type="match status" value="1"/>
</dbReference>
<dbReference type="PANTHER" id="PTHR24123">
    <property type="entry name" value="ANKYRIN REPEAT-CONTAINING"/>
    <property type="match status" value="1"/>
</dbReference>
<dbReference type="FunFam" id="1.25.40.20:FF:000001">
    <property type="entry name" value="Ankyrin-2 isoform 2"/>
    <property type="match status" value="1"/>
</dbReference>
<protein>
    <submittedName>
        <fullName evidence="12">Ankyrin 1</fullName>
    </submittedName>
</protein>
<dbReference type="SUPFAM" id="SSF48403">
    <property type="entry name" value="Ankyrin repeat"/>
    <property type="match status" value="3"/>
</dbReference>
<feature type="repeat" description="ANK" evidence="9">
    <location>
        <begin position="485"/>
        <end position="517"/>
    </location>
</feature>
<dbReference type="InterPro" id="IPR011029">
    <property type="entry name" value="DEATH-like_dom_sf"/>
</dbReference>
<dbReference type="Proteomes" id="UP000472265">
    <property type="component" value="Chromosome 12"/>
</dbReference>
<dbReference type="GeneTree" id="ENSGT00940000155760"/>
<feature type="repeat" description="ANK" evidence="9">
    <location>
        <begin position="125"/>
        <end position="157"/>
    </location>
</feature>
<keyword evidence="8" id="KW-0206">Cytoskeleton</keyword>
<dbReference type="PROSITE" id="PS51145">
    <property type="entry name" value="ZU5"/>
    <property type="match status" value="2"/>
</dbReference>
<feature type="repeat" description="ANK" evidence="9">
    <location>
        <begin position="385"/>
        <end position="417"/>
    </location>
</feature>
<dbReference type="SMART" id="SM00248">
    <property type="entry name" value="ANK"/>
    <property type="match status" value="16"/>
</dbReference>
<dbReference type="SUPFAM" id="SSF47986">
    <property type="entry name" value="DEATH domain"/>
    <property type="match status" value="1"/>
</dbReference>
<dbReference type="InterPro" id="IPR000906">
    <property type="entry name" value="ZU5_dom"/>
</dbReference>
<dbReference type="SMART" id="SM00005">
    <property type="entry name" value="DEATH"/>
    <property type="match status" value="1"/>
</dbReference>
<dbReference type="GO" id="GO:0007165">
    <property type="term" value="P:signal transduction"/>
    <property type="evidence" value="ECO:0007669"/>
    <property type="project" value="InterPro"/>
</dbReference>
<dbReference type="PRINTS" id="PR01415">
    <property type="entry name" value="ANKYRIN"/>
</dbReference>
<dbReference type="GO" id="GO:0016020">
    <property type="term" value="C:membrane"/>
    <property type="evidence" value="ECO:0007669"/>
    <property type="project" value="UniProtKB-SubCell"/>
</dbReference>
<keyword evidence="3" id="KW-0963">Cytoplasm</keyword>
<dbReference type="Gene3D" id="2.60.40.2660">
    <property type="match status" value="1"/>
</dbReference>
<name>A0A671X709_SPAAU</name>
<feature type="repeat" description="ANK" evidence="9">
    <location>
        <begin position="418"/>
        <end position="450"/>
    </location>
</feature>
<evidence type="ECO:0000313" key="12">
    <source>
        <dbReference type="Ensembl" id="ENSSAUP00010046121.1"/>
    </source>
</evidence>
<dbReference type="Ensembl" id="ENSSAUT00010048483.1">
    <property type="protein sequence ID" value="ENSSAUP00010046121.1"/>
    <property type="gene ID" value="ENSSAUG00010019186.1"/>
</dbReference>
<dbReference type="FunFam" id="1.25.40.20:FF:000003">
    <property type="entry name" value="Ankyrin, isoform B"/>
    <property type="match status" value="1"/>
</dbReference>
<dbReference type="Pfam" id="PF00023">
    <property type="entry name" value="Ank"/>
    <property type="match status" value="4"/>
</dbReference>
<gene>
    <name evidence="12" type="primary">ANK1</name>
</gene>
<feature type="repeat" description="ANK" evidence="9">
    <location>
        <begin position="248"/>
        <end position="280"/>
    </location>
</feature>
<evidence type="ECO:0000259" key="11">
    <source>
        <dbReference type="PROSITE" id="PS51145"/>
    </source>
</evidence>
<evidence type="ECO:0000259" key="10">
    <source>
        <dbReference type="PROSITE" id="PS50017"/>
    </source>
</evidence>
<feature type="repeat" description="ANK" evidence="9">
    <location>
        <begin position="551"/>
        <end position="583"/>
    </location>
</feature>
<feature type="repeat" description="ANK" evidence="9">
    <location>
        <begin position="92"/>
        <end position="124"/>
    </location>
</feature>
<evidence type="ECO:0000256" key="2">
    <source>
        <dbReference type="ARBA" id="ARBA00004370"/>
    </source>
</evidence>
<evidence type="ECO:0000256" key="9">
    <source>
        <dbReference type="PROSITE-ProRule" id="PRU00023"/>
    </source>
</evidence>
<feature type="repeat" description="ANK" evidence="9">
    <location>
        <begin position="219"/>
        <end position="243"/>
    </location>
</feature>
<dbReference type="SMART" id="SM00218">
    <property type="entry name" value="ZU5"/>
    <property type="match status" value="1"/>
</dbReference>
<feature type="domain" description="Death" evidence="10">
    <location>
        <begin position="1297"/>
        <end position="1381"/>
    </location>
</feature>
<dbReference type="Pfam" id="PF00531">
    <property type="entry name" value="Death"/>
    <property type="match status" value="1"/>
</dbReference>
<feature type="repeat" description="ANK" evidence="9">
    <location>
        <begin position="452"/>
        <end position="484"/>
    </location>
</feature>
<dbReference type="Gene3D" id="1.10.533.10">
    <property type="entry name" value="Death Domain, Fas"/>
    <property type="match status" value="1"/>
</dbReference>
<feature type="domain" description="ZU5" evidence="11">
    <location>
        <begin position="810"/>
        <end position="965"/>
    </location>
</feature>
<sequence length="1709" mass="188479">MRYYYEKYLYSCSHSHLPPLCSLQADAATSFLRAARSGNLDKAMDHIKNGIDINTSNQNGLNGLHLASKEGHVKMVLELLHTGIELEATTKKGNTALHIAALAGQEKVVAELVSYGANVNAQSHKGFSPLYMAAQENHLEVVKFLLENGANQSLPTETCHADDYIFLNGKLGCLNVDCVHARGKKTSKQDHLSFTASDFTMSSNCYHSIPFTCCPFSQDGFTPLAVALQQGHENVVALLINYGTKGKDELTPLHCAARNGHVRIIEILLEHGAPIQAKTKNGLSPIHMAAQGDHMDCVRQLLQYNAEIDDITLDHLTPLHVAAHCGHHRMAKVLLDKGAKANARALNGFTPLHIACKKNHMRSMDLLLKHSASLEAVTEVRPLYLKETPLHCAARMGHKELVKLLLEHKANPDSATTAGHTPLHISAREGHIHTIRILLDAGAQQTKMTKQKGFTPLHVSSKYGKVDVAELLLERGANPNAAGKNGLTPLHVAVHHNNLDVVKLLVSKGGSAHSTARNGYTPLHIAAKQNQMEVASCLLQSGATPNAESLQGITPLHLASQEGRPDIVALLISKQANVNLGNKNGLTPLHLVAQEGHVGIADTLVKQGASIYAASRVSNTTSTGTWNYRKGISSCKSDCRHRYTQQGHTDIVTLLLKHGAQPNEITSNGTSPLGIAKRLGYISVIDVLKLVTEESVSTKHRMSFPETVDEILDVSEDEGRLSIMIMLNKSTYFQFGRIIPSCSLTLHYSHFLFYRPYSPAIPRIPCVSPETHTPIPLPKEYDEDSLIPSSPATETSDNVSPVASPIHTGFLVSFMVDARGGSMRGSRHHGLRVIIPPRTCTAPTRITCRLVKPQKLTTPPPLVEGEGLASRIISLGPSSMQFLGPVIVEIPHFASLGRGDRELVVLRSENGSVWKEHRNRYGDEVLETILNGMDEDLESQEELEKKRIRRIISTDFPLYFAVVSRVQQESDLIGPEGGRLTSKLVPHVEAIFPETAVTKRVRLGLQAQPIQDELLTRHLGNQATFSPVVTIEPRRRKFHRPIGLRIPLPPSWRESPRDAGEGDTTSLRLLCSVIGGTAPAQWEDITGTTKLMYAHNCANFTTNVSARFWLADCPRTAEAVTFANLLYRELMSVPYMAKFVIFAKMNEAREGRLRCYCMTDDKMDKTLELHENFTEVARSRDIELMEGMPLHLECSGNLVPIRKATQQPRSFSFQAFRDNRLPVSVKVRDSNKDATGFLSFLRKCTKYEDTQHVLCNLNITMPPCVKVVGSEERRRTLTPLALRERYSALNEPGVGETEIKINIISEQLGLSWAELARELQFGVDDINRIRVENPNSLLDQSSALLNLWASREGKRAKMESLYIALKNIDRADIVTSLEGQAPQPAPGFLEEGACRLSDRDSALLSPSVINGYGLVQEELLSPASMQYSLPSPLGAEPYWQEVSSLECAPIATTEEDTLMEMSDVQVWPAGVSPSLVTVEDSSLEGSSRADDSEGATLSLPCTLADNVCHVLLSVLKMVTYLRYDSGFLLLISLSLCLICILRSRMVGGGAFQPYLPDKDSLQGWVGSVSSGRDVPGLRVAQEALLTPVCDTGYSHVLRGRFLQGTQPFDRGLGFSHQEAGQHSWEQEPRRGQVRFPRRPPAASCAWMGNISIHHFFELSDGRQSFRLIYLHTTISIHLTTEESSKCNILMNLTRWMCCVVQHMGNIYHV</sequence>
<dbReference type="PANTHER" id="PTHR24123:SF71">
    <property type="entry name" value="ANKYRIN 1, ERYTHROCYTIC A ISOFORM X1"/>
    <property type="match status" value="1"/>
</dbReference>
<feature type="repeat" description="ANK" evidence="9">
    <location>
        <begin position="584"/>
        <end position="616"/>
    </location>
</feature>
<evidence type="ECO:0000313" key="13">
    <source>
        <dbReference type="Proteomes" id="UP000472265"/>
    </source>
</evidence>
<dbReference type="Gene3D" id="2.60.220.30">
    <property type="match status" value="2"/>
</dbReference>
<feature type="repeat" description="ANK" evidence="9">
    <location>
        <begin position="347"/>
        <end position="379"/>
    </location>
</feature>
<proteinExistence type="predicted"/>
<dbReference type="PROSITE" id="PS50017">
    <property type="entry name" value="DEATH_DOMAIN"/>
    <property type="match status" value="1"/>
</dbReference>
<dbReference type="FunFam" id="2.60.220.30:FF:000002">
    <property type="entry name" value="Ankyrin-3 isoform 2"/>
    <property type="match status" value="1"/>
</dbReference>
<dbReference type="Pfam" id="PF17809">
    <property type="entry name" value="UPA_2"/>
    <property type="match status" value="1"/>
</dbReference>
<evidence type="ECO:0000256" key="5">
    <source>
        <dbReference type="ARBA" id="ARBA00022737"/>
    </source>
</evidence>
<evidence type="ECO:0000256" key="6">
    <source>
        <dbReference type="ARBA" id="ARBA00023043"/>
    </source>
</evidence>
<keyword evidence="6 9" id="KW-0040">ANK repeat</keyword>
<dbReference type="Pfam" id="PF00791">
    <property type="entry name" value="ZU5"/>
    <property type="match status" value="2"/>
</dbReference>
<feature type="domain" description="ZU5" evidence="11">
    <location>
        <begin position="967"/>
        <end position="1113"/>
    </location>
</feature>
<dbReference type="FunFam" id="1.10.533.10:FF:000002">
    <property type="entry name" value="Ankyrin-3 isoform 2"/>
    <property type="match status" value="1"/>
</dbReference>
<dbReference type="GO" id="GO:0005856">
    <property type="term" value="C:cytoskeleton"/>
    <property type="evidence" value="ECO:0007669"/>
    <property type="project" value="UniProtKB-SubCell"/>
</dbReference>
<feature type="repeat" description="ANK" evidence="9">
    <location>
        <begin position="281"/>
        <end position="313"/>
    </location>
</feature>
<dbReference type="CDD" id="cd08805">
    <property type="entry name" value="Death_ank1"/>
    <property type="match status" value="1"/>
</dbReference>